<proteinExistence type="predicted"/>
<dbReference type="EMBL" id="GBXM01068030">
    <property type="protein sequence ID" value="JAH40547.1"/>
    <property type="molecule type" value="Transcribed_RNA"/>
</dbReference>
<evidence type="ECO:0000313" key="1">
    <source>
        <dbReference type="EMBL" id="JAH40547.1"/>
    </source>
</evidence>
<protein>
    <submittedName>
        <fullName evidence="1">Uncharacterized protein</fullName>
    </submittedName>
</protein>
<dbReference type="AlphaFoldDB" id="A0A0E9SH14"/>
<accession>A0A0E9SH14</accession>
<organism evidence="1">
    <name type="scientific">Anguilla anguilla</name>
    <name type="common">European freshwater eel</name>
    <name type="synonym">Muraena anguilla</name>
    <dbReference type="NCBI Taxonomy" id="7936"/>
    <lineage>
        <taxon>Eukaryota</taxon>
        <taxon>Metazoa</taxon>
        <taxon>Chordata</taxon>
        <taxon>Craniata</taxon>
        <taxon>Vertebrata</taxon>
        <taxon>Euteleostomi</taxon>
        <taxon>Actinopterygii</taxon>
        <taxon>Neopterygii</taxon>
        <taxon>Teleostei</taxon>
        <taxon>Anguilliformes</taxon>
        <taxon>Anguillidae</taxon>
        <taxon>Anguilla</taxon>
    </lineage>
</organism>
<reference evidence="1" key="2">
    <citation type="journal article" date="2015" name="Fish Shellfish Immunol.">
        <title>Early steps in the European eel (Anguilla anguilla)-Vibrio vulnificus interaction in the gills: Role of the RtxA13 toxin.</title>
        <authorList>
            <person name="Callol A."/>
            <person name="Pajuelo D."/>
            <person name="Ebbesson L."/>
            <person name="Teles M."/>
            <person name="MacKenzie S."/>
            <person name="Amaro C."/>
        </authorList>
    </citation>
    <scope>NUCLEOTIDE SEQUENCE</scope>
</reference>
<sequence length="56" mass="6608">MCCCRTDSLPHAHFRFYQIKTVEENEHSRLLCVWTGPVLPFKKDWVILISHAPLCH</sequence>
<name>A0A0E9SH14_ANGAN</name>
<reference evidence="1" key="1">
    <citation type="submission" date="2014-11" db="EMBL/GenBank/DDBJ databases">
        <authorList>
            <person name="Amaro Gonzalez C."/>
        </authorList>
    </citation>
    <scope>NUCLEOTIDE SEQUENCE</scope>
</reference>